<dbReference type="EMBL" id="SFCI01000799">
    <property type="protein sequence ID" value="TFY77892.1"/>
    <property type="molecule type" value="Genomic_DNA"/>
</dbReference>
<dbReference type="PANTHER" id="PTHR16184:SF6">
    <property type="entry name" value="ELONGATOR COMPLEX PROTEIN 6"/>
    <property type="match status" value="1"/>
</dbReference>
<dbReference type="CDD" id="cd19495">
    <property type="entry name" value="Elp6"/>
    <property type="match status" value="1"/>
</dbReference>
<organism evidence="3 4">
    <name type="scientific">Hericium alpestre</name>
    <dbReference type="NCBI Taxonomy" id="135208"/>
    <lineage>
        <taxon>Eukaryota</taxon>
        <taxon>Fungi</taxon>
        <taxon>Dikarya</taxon>
        <taxon>Basidiomycota</taxon>
        <taxon>Agaricomycotina</taxon>
        <taxon>Agaricomycetes</taxon>
        <taxon>Russulales</taxon>
        <taxon>Hericiaceae</taxon>
        <taxon>Hericium</taxon>
    </lineage>
</organism>
<evidence type="ECO:0000313" key="3">
    <source>
        <dbReference type="EMBL" id="TFY77892.1"/>
    </source>
</evidence>
<reference evidence="3 4" key="1">
    <citation type="submission" date="2019-02" db="EMBL/GenBank/DDBJ databases">
        <title>Genome sequencing of the rare red list fungi Hericium alpestre (H. flagellum).</title>
        <authorList>
            <person name="Buettner E."/>
            <person name="Kellner H."/>
        </authorList>
    </citation>
    <scope>NUCLEOTIDE SEQUENCE [LARGE SCALE GENOMIC DNA]</scope>
    <source>
        <strain evidence="3 4">DSM 108284</strain>
    </source>
</reference>
<gene>
    <name evidence="3" type="ORF">EWM64_g6116</name>
</gene>
<dbReference type="GO" id="GO:0033588">
    <property type="term" value="C:elongator holoenzyme complex"/>
    <property type="evidence" value="ECO:0007669"/>
    <property type="project" value="InterPro"/>
</dbReference>
<sequence length="265" mass="28347">MVSYLLLPNSIGAGNSKIQKSRSMFPPEGLPTPGQLLLITDELGSPADFVLHNLLAVHLKDKQNARCVLLSVSESLARWKAIAARSNINLAQKIDEGALVFVDVTTELGRRAPAKSPSSLRPLFDRVQSSIGTSSEDRTLVILDDIATLEWTGHPALVITRFARALVSLCAKNGAALVVRHHVVSAEEPDELFRALRQLCAYHAEVRALASGRSGAVSGEVALHAGASLGGRTGVALIPREQAVQYRLTDSSAVFFQRGTGQAVL</sequence>
<dbReference type="SUPFAM" id="SSF52540">
    <property type="entry name" value="P-loop containing nucleoside triphosphate hydrolases"/>
    <property type="match status" value="1"/>
</dbReference>
<dbReference type="PANTHER" id="PTHR16184">
    <property type="entry name" value="ELONGATOR COMPLEX PROTEIN 6"/>
    <property type="match status" value="1"/>
</dbReference>
<dbReference type="Gene3D" id="3.40.50.300">
    <property type="entry name" value="P-loop containing nucleotide triphosphate hydrolases"/>
    <property type="match status" value="1"/>
</dbReference>
<evidence type="ECO:0000313" key="4">
    <source>
        <dbReference type="Proteomes" id="UP000298061"/>
    </source>
</evidence>
<keyword evidence="4" id="KW-1185">Reference proteome</keyword>
<dbReference type="OrthoDB" id="9995306at2759"/>
<dbReference type="AlphaFoldDB" id="A0A4Y9ZSW4"/>
<proteinExistence type="inferred from homology"/>
<comment type="caution">
    <text evidence="3">The sequence shown here is derived from an EMBL/GenBank/DDBJ whole genome shotgun (WGS) entry which is preliminary data.</text>
</comment>
<dbReference type="UniPathway" id="UPA00988"/>
<dbReference type="Proteomes" id="UP000298061">
    <property type="component" value="Unassembled WGS sequence"/>
</dbReference>
<dbReference type="GO" id="GO:0002098">
    <property type="term" value="P:tRNA wobble uridine modification"/>
    <property type="evidence" value="ECO:0007669"/>
    <property type="project" value="InterPro"/>
</dbReference>
<dbReference type="STRING" id="135208.A0A4Y9ZSW4"/>
<dbReference type="InterPro" id="IPR018627">
    <property type="entry name" value="ELP6"/>
</dbReference>
<accession>A0A4Y9ZSW4</accession>
<comment type="pathway">
    <text evidence="1">tRNA modification; 5-methoxycarbonylmethyl-2-thiouridine-tRNA biosynthesis.</text>
</comment>
<protein>
    <recommendedName>
        <fullName evidence="5">Elongator complex protein 5</fullName>
    </recommendedName>
</protein>
<comment type="similarity">
    <text evidence="2">Belongs to the ELP6 family.</text>
</comment>
<evidence type="ECO:0000256" key="1">
    <source>
        <dbReference type="ARBA" id="ARBA00005043"/>
    </source>
</evidence>
<evidence type="ECO:0000256" key="2">
    <source>
        <dbReference type="ARBA" id="ARBA00008837"/>
    </source>
</evidence>
<dbReference type="Pfam" id="PF09807">
    <property type="entry name" value="ELP6"/>
    <property type="match status" value="1"/>
</dbReference>
<dbReference type="InterPro" id="IPR027417">
    <property type="entry name" value="P-loop_NTPase"/>
</dbReference>
<name>A0A4Y9ZSW4_9AGAM</name>
<evidence type="ECO:0008006" key="5">
    <source>
        <dbReference type="Google" id="ProtNLM"/>
    </source>
</evidence>